<feature type="transmembrane region" description="Helical" evidence="1">
    <location>
        <begin position="12"/>
        <end position="30"/>
    </location>
</feature>
<keyword evidence="1" id="KW-0812">Transmembrane</keyword>
<dbReference type="EMBL" id="JANEYF010001459">
    <property type="protein sequence ID" value="KAJ8963956.1"/>
    <property type="molecule type" value="Genomic_DNA"/>
</dbReference>
<dbReference type="Gene3D" id="3.90.180.10">
    <property type="entry name" value="Medium-chain alcohol dehydrogenases, catalytic domain"/>
    <property type="match status" value="1"/>
</dbReference>
<dbReference type="AlphaFoldDB" id="A0AAV8ZHI5"/>
<organism evidence="2 3">
    <name type="scientific">Rhamnusium bicolor</name>
    <dbReference type="NCBI Taxonomy" id="1586634"/>
    <lineage>
        <taxon>Eukaryota</taxon>
        <taxon>Metazoa</taxon>
        <taxon>Ecdysozoa</taxon>
        <taxon>Arthropoda</taxon>
        <taxon>Hexapoda</taxon>
        <taxon>Insecta</taxon>
        <taxon>Pterygota</taxon>
        <taxon>Neoptera</taxon>
        <taxon>Endopterygota</taxon>
        <taxon>Coleoptera</taxon>
        <taxon>Polyphaga</taxon>
        <taxon>Cucujiformia</taxon>
        <taxon>Chrysomeloidea</taxon>
        <taxon>Cerambycidae</taxon>
        <taxon>Lepturinae</taxon>
        <taxon>Rhagiini</taxon>
        <taxon>Rhamnusium</taxon>
    </lineage>
</organism>
<reference evidence="2" key="1">
    <citation type="journal article" date="2023" name="Insect Mol. Biol.">
        <title>Genome sequencing provides insights into the evolution of gene families encoding plant cell wall-degrading enzymes in longhorned beetles.</title>
        <authorList>
            <person name="Shin N.R."/>
            <person name="Okamura Y."/>
            <person name="Kirsch R."/>
            <person name="Pauchet Y."/>
        </authorList>
    </citation>
    <scope>NUCLEOTIDE SEQUENCE</scope>
    <source>
        <strain evidence="2">RBIC_L_NR</strain>
    </source>
</reference>
<evidence type="ECO:0000256" key="1">
    <source>
        <dbReference type="SAM" id="Phobius"/>
    </source>
</evidence>
<sequence length="69" mass="7712">MMRGEIKRSETILIHSGAGGIGLAAIHLALHHGCTVFTTVGSQDKRIFLKKHFRNLMVKYSTCNKQIVF</sequence>
<dbReference type="SUPFAM" id="SSF51735">
    <property type="entry name" value="NAD(P)-binding Rossmann-fold domains"/>
    <property type="match status" value="1"/>
</dbReference>
<accession>A0AAV8ZHI5</accession>
<proteinExistence type="predicted"/>
<keyword evidence="3" id="KW-1185">Reference proteome</keyword>
<dbReference type="Proteomes" id="UP001162156">
    <property type="component" value="Unassembled WGS sequence"/>
</dbReference>
<protein>
    <submittedName>
        <fullName evidence="2">Uncharacterized protein</fullName>
    </submittedName>
</protein>
<keyword evidence="1" id="KW-1133">Transmembrane helix</keyword>
<evidence type="ECO:0000313" key="3">
    <source>
        <dbReference type="Proteomes" id="UP001162156"/>
    </source>
</evidence>
<name>A0AAV8ZHI5_9CUCU</name>
<evidence type="ECO:0000313" key="2">
    <source>
        <dbReference type="EMBL" id="KAJ8963956.1"/>
    </source>
</evidence>
<keyword evidence="1" id="KW-0472">Membrane</keyword>
<gene>
    <name evidence="2" type="ORF">NQ314_005287</name>
</gene>
<dbReference type="InterPro" id="IPR036291">
    <property type="entry name" value="NAD(P)-bd_dom_sf"/>
</dbReference>
<comment type="caution">
    <text evidence="2">The sequence shown here is derived from an EMBL/GenBank/DDBJ whole genome shotgun (WGS) entry which is preliminary data.</text>
</comment>